<protein>
    <submittedName>
        <fullName evidence="1">Uncharacterized protein</fullName>
    </submittedName>
</protein>
<name>A0A5C4T2T6_9BACL</name>
<dbReference type="RefSeq" id="WP_139605471.1">
    <property type="nucleotide sequence ID" value="NZ_VDCQ01000049.1"/>
</dbReference>
<dbReference type="Proteomes" id="UP000307943">
    <property type="component" value="Unassembled WGS sequence"/>
</dbReference>
<dbReference type="AlphaFoldDB" id="A0A5C4T2T6"/>
<keyword evidence="2" id="KW-1185">Reference proteome</keyword>
<dbReference type="OrthoDB" id="1953676at2"/>
<evidence type="ECO:0000313" key="1">
    <source>
        <dbReference type="EMBL" id="TNJ63040.1"/>
    </source>
</evidence>
<comment type="caution">
    <text evidence="1">The sequence shown here is derived from an EMBL/GenBank/DDBJ whole genome shotgun (WGS) entry which is preliminary data.</text>
</comment>
<reference evidence="1 2" key="1">
    <citation type="submission" date="2019-05" db="EMBL/GenBank/DDBJ databases">
        <title>We sequenced the genome of Paenibacillus hemerocallicola KCTC 33185 for further insight into its adaptation and study the phylogeny of Paenibacillus.</title>
        <authorList>
            <person name="Narsing Rao M.P."/>
        </authorList>
    </citation>
    <scope>NUCLEOTIDE SEQUENCE [LARGE SCALE GENOMIC DNA]</scope>
    <source>
        <strain evidence="1 2">KCTC 33185</strain>
    </source>
</reference>
<proteinExistence type="predicted"/>
<dbReference type="EMBL" id="VDCQ01000049">
    <property type="protein sequence ID" value="TNJ63040.1"/>
    <property type="molecule type" value="Genomic_DNA"/>
</dbReference>
<accession>A0A5C4T2T6</accession>
<evidence type="ECO:0000313" key="2">
    <source>
        <dbReference type="Proteomes" id="UP000307943"/>
    </source>
</evidence>
<gene>
    <name evidence="1" type="ORF">FE784_27565</name>
</gene>
<sequence length="133" mass="15289">MIEKTIGYIGVGSSRTLGHLEFLADALKVITLNGEEMHIEMKLKKRTEYLYTDYIENNINGYNIVCHLIKANGELRDVLITLFLRSIDEYKTIENYITKMKGKNELFINKPIREQINPTKKGTAGGGWLSHRK</sequence>
<organism evidence="1 2">
    <name type="scientific">Paenibacillus hemerocallicola</name>
    <dbReference type="NCBI Taxonomy" id="1172614"/>
    <lineage>
        <taxon>Bacteria</taxon>
        <taxon>Bacillati</taxon>
        <taxon>Bacillota</taxon>
        <taxon>Bacilli</taxon>
        <taxon>Bacillales</taxon>
        <taxon>Paenibacillaceae</taxon>
        <taxon>Paenibacillus</taxon>
    </lineage>
</organism>